<feature type="transmembrane region" description="Helical" evidence="1">
    <location>
        <begin position="21"/>
        <end position="38"/>
    </location>
</feature>
<protein>
    <submittedName>
        <fullName evidence="2">Uncharacterized protein</fullName>
    </submittedName>
</protein>
<evidence type="ECO:0000313" key="3">
    <source>
        <dbReference type="Proteomes" id="UP001066276"/>
    </source>
</evidence>
<sequence>MYFFRRSGVYASRIRRRMLQQAVHRGLAASFYNLGLFVSRHPVFFLTVPSALSLIFGLLLLHRFRTEADLETLLAPTHSLAKTERSLASSLFPLDQSKARLYSALHTPGRYGRVIVASKPGGNILLQAEQVLQVHRSVLDMKVNYMGYNYTFSHLCMLGDEDRKCVLDDIVSVMEGLRQAALSNRTTTRLQVSYPSTRLKVCPRCMLLHTQRGRVLHVA</sequence>
<proteinExistence type="predicted"/>
<evidence type="ECO:0000313" key="2">
    <source>
        <dbReference type="EMBL" id="KAJ1149263.1"/>
    </source>
</evidence>
<dbReference type="PANTHER" id="PTHR10796:SF15">
    <property type="entry name" value="PATCHED DOMAIN-CONTAINING PROTEIN 4"/>
    <property type="match status" value="1"/>
</dbReference>
<dbReference type="EMBL" id="JANPWB010000009">
    <property type="protein sequence ID" value="KAJ1149263.1"/>
    <property type="molecule type" value="Genomic_DNA"/>
</dbReference>
<reference evidence="2" key="1">
    <citation type="journal article" date="2022" name="bioRxiv">
        <title>Sequencing and chromosome-scale assembly of the giantPleurodeles waltlgenome.</title>
        <authorList>
            <person name="Brown T."/>
            <person name="Elewa A."/>
            <person name="Iarovenko S."/>
            <person name="Subramanian E."/>
            <person name="Araus A.J."/>
            <person name="Petzold A."/>
            <person name="Susuki M."/>
            <person name="Suzuki K.-i.T."/>
            <person name="Hayashi T."/>
            <person name="Toyoda A."/>
            <person name="Oliveira C."/>
            <person name="Osipova E."/>
            <person name="Leigh N.D."/>
            <person name="Simon A."/>
            <person name="Yun M.H."/>
        </authorList>
    </citation>
    <scope>NUCLEOTIDE SEQUENCE</scope>
    <source>
        <strain evidence="2">20211129_DDA</strain>
        <tissue evidence="2">Liver</tissue>
    </source>
</reference>
<dbReference type="AlphaFoldDB" id="A0AAV7REG6"/>
<name>A0AAV7REG6_PLEWA</name>
<keyword evidence="1" id="KW-0472">Membrane</keyword>
<dbReference type="PANTHER" id="PTHR10796">
    <property type="entry name" value="PATCHED-RELATED"/>
    <property type="match status" value="1"/>
</dbReference>
<dbReference type="InterPro" id="IPR051697">
    <property type="entry name" value="Patched_domain-protein"/>
</dbReference>
<evidence type="ECO:0000256" key="1">
    <source>
        <dbReference type="SAM" id="Phobius"/>
    </source>
</evidence>
<keyword evidence="1" id="KW-0812">Transmembrane</keyword>
<comment type="caution">
    <text evidence="2">The sequence shown here is derived from an EMBL/GenBank/DDBJ whole genome shotgun (WGS) entry which is preliminary data.</text>
</comment>
<dbReference type="GO" id="GO:0016020">
    <property type="term" value="C:membrane"/>
    <property type="evidence" value="ECO:0007669"/>
    <property type="project" value="TreeGrafter"/>
</dbReference>
<accession>A0AAV7REG6</accession>
<dbReference type="Proteomes" id="UP001066276">
    <property type="component" value="Chromosome 5"/>
</dbReference>
<organism evidence="2 3">
    <name type="scientific">Pleurodeles waltl</name>
    <name type="common">Iberian ribbed newt</name>
    <dbReference type="NCBI Taxonomy" id="8319"/>
    <lineage>
        <taxon>Eukaryota</taxon>
        <taxon>Metazoa</taxon>
        <taxon>Chordata</taxon>
        <taxon>Craniata</taxon>
        <taxon>Vertebrata</taxon>
        <taxon>Euteleostomi</taxon>
        <taxon>Amphibia</taxon>
        <taxon>Batrachia</taxon>
        <taxon>Caudata</taxon>
        <taxon>Salamandroidea</taxon>
        <taxon>Salamandridae</taxon>
        <taxon>Pleurodelinae</taxon>
        <taxon>Pleurodeles</taxon>
    </lineage>
</organism>
<keyword evidence="1" id="KW-1133">Transmembrane helix</keyword>
<gene>
    <name evidence="2" type="ORF">NDU88_002076</name>
</gene>
<feature type="transmembrane region" description="Helical" evidence="1">
    <location>
        <begin position="44"/>
        <end position="61"/>
    </location>
</feature>
<keyword evidence="3" id="KW-1185">Reference proteome</keyword>